<organism evidence="1 2">
    <name type="scientific">Leptosia nina</name>
    <dbReference type="NCBI Taxonomy" id="320188"/>
    <lineage>
        <taxon>Eukaryota</taxon>
        <taxon>Metazoa</taxon>
        <taxon>Ecdysozoa</taxon>
        <taxon>Arthropoda</taxon>
        <taxon>Hexapoda</taxon>
        <taxon>Insecta</taxon>
        <taxon>Pterygota</taxon>
        <taxon>Neoptera</taxon>
        <taxon>Endopterygota</taxon>
        <taxon>Lepidoptera</taxon>
        <taxon>Glossata</taxon>
        <taxon>Ditrysia</taxon>
        <taxon>Papilionoidea</taxon>
        <taxon>Pieridae</taxon>
        <taxon>Pierinae</taxon>
        <taxon>Leptosia</taxon>
    </lineage>
</organism>
<protein>
    <submittedName>
        <fullName evidence="1">Uncharacterized protein</fullName>
    </submittedName>
</protein>
<accession>A0AAV1IZ83</accession>
<proteinExistence type="predicted"/>
<evidence type="ECO:0000313" key="2">
    <source>
        <dbReference type="Proteomes" id="UP001497472"/>
    </source>
</evidence>
<dbReference type="Proteomes" id="UP001497472">
    <property type="component" value="Unassembled WGS sequence"/>
</dbReference>
<name>A0AAV1IZ83_9NEOP</name>
<dbReference type="EMBL" id="CAVLEF010000002">
    <property type="protein sequence ID" value="CAK1541276.1"/>
    <property type="molecule type" value="Genomic_DNA"/>
</dbReference>
<dbReference type="AlphaFoldDB" id="A0AAV1IZ83"/>
<gene>
    <name evidence="1" type="ORF">LNINA_LOCUS1272</name>
</gene>
<evidence type="ECO:0000313" key="1">
    <source>
        <dbReference type="EMBL" id="CAK1541276.1"/>
    </source>
</evidence>
<reference evidence="1 2" key="1">
    <citation type="submission" date="2023-11" db="EMBL/GenBank/DDBJ databases">
        <authorList>
            <person name="Okamura Y."/>
        </authorList>
    </citation>
    <scope>NUCLEOTIDE SEQUENCE [LARGE SCALE GENOMIC DNA]</scope>
</reference>
<sequence>MNTSSNTSMQQMATASIAACSPSLAAPLAAQKRAAVSVALNTRALIVQCAPLFTLQYVHYANVTNFIPEFFKKH</sequence>
<keyword evidence="2" id="KW-1185">Reference proteome</keyword>
<comment type="caution">
    <text evidence="1">The sequence shown here is derived from an EMBL/GenBank/DDBJ whole genome shotgun (WGS) entry which is preliminary data.</text>
</comment>